<evidence type="ECO:0000256" key="8">
    <source>
        <dbReference type="ARBA" id="ARBA00023136"/>
    </source>
</evidence>
<dbReference type="Gene3D" id="1.10.3720.10">
    <property type="entry name" value="MetI-like"/>
    <property type="match status" value="1"/>
</dbReference>
<evidence type="ECO:0000256" key="3">
    <source>
        <dbReference type="ARBA" id="ARBA00022448"/>
    </source>
</evidence>
<keyword evidence="4" id="KW-1003">Cell membrane</keyword>
<dbReference type="SUPFAM" id="SSF161098">
    <property type="entry name" value="MetI-like"/>
    <property type="match status" value="1"/>
</dbReference>
<proteinExistence type="inferred from homology"/>
<evidence type="ECO:0000256" key="4">
    <source>
        <dbReference type="ARBA" id="ARBA00022475"/>
    </source>
</evidence>
<evidence type="ECO:0000313" key="12">
    <source>
        <dbReference type="Proteomes" id="UP000646365"/>
    </source>
</evidence>
<dbReference type="GO" id="GO:0043190">
    <property type="term" value="C:ATP-binding cassette (ABC) transporter complex"/>
    <property type="evidence" value="ECO:0007669"/>
    <property type="project" value="InterPro"/>
</dbReference>
<evidence type="ECO:0000256" key="6">
    <source>
        <dbReference type="ARBA" id="ARBA00022692"/>
    </source>
</evidence>
<evidence type="ECO:0000259" key="10">
    <source>
        <dbReference type="PROSITE" id="PS50928"/>
    </source>
</evidence>
<dbReference type="PANTHER" id="PTHR30133">
    <property type="entry name" value="CATIONIC AMINO ACID TRANSPORTER, MEMBRANE COMPONENT"/>
    <property type="match status" value="1"/>
</dbReference>
<reference evidence="11" key="2">
    <citation type="submission" date="2020-09" db="EMBL/GenBank/DDBJ databases">
        <authorList>
            <person name="Sun Q."/>
            <person name="Zhou Y."/>
        </authorList>
    </citation>
    <scope>NUCLEOTIDE SEQUENCE</scope>
    <source>
        <strain evidence="11">CGMCC 1.15725</strain>
    </source>
</reference>
<evidence type="ECO:0000256" key="5">
    <source>
        <dbReference type="ARBA" id="ARBA00022519"/>
    </source>
</evidence>
<accession>A0A8J3E1Y8</accession>
<keyword evidence="8 9" id="KW-0472">Membrane</keyword>
<dbReference type="EMBL" id="BMJQ01000001">
    <property type="protein sequence ID" value="GGF03812.1"/>
    <property type="molecule type" value="Genomic_DNA"/>
</dbReference>
<keyword evidence="5" id="KW-0997">Cell inner membrane</keyword>
<feature type="transmembrane region" description="Helical" evidence="9">
    <location>
        <begin position="200"/>
        <end position="220"/>
    </location>
</feature>
<dbReference type="Proteomes" id="UP000646365">
    <property type="component" value="Unassembled WGS sequence"/>
</dbReference>
<feature type="transmembrane region" description="Helical" evidence="9">
    <location>
        <begin position="99"/>
        <end position="125"/>
    </location>
</feature>
<comment type="similarity">
    <text evidence="2">Belongs to the binding-protein-dependent transport system permease family. HisMQ subfamily.</text>
</comment>
<dbReference type="AlphaFoldDB" id="A0A8J3E1Y8"/>
<dbReference type="InterPro" id="IPR000515">
    <property type="entry name" value="MetI-like"/>
</dbReference>
<keyword evidence="12" id="KW-1185">Reference proteome</keyword>
<feature type="domain" description="ABC transmembrane type-1" evidence="10">
    <location>
        <begin position="21"/>
        <end position="221"/>
    </location>
</feature>
<evidence type="ECO:0000256" key="2">
    <source>
        <dbReference type="ARBA" id="ARBA00010072"/>
    </source>
</evidence>
<organism evidence="11 12">
    <name type="scientific">Aliidongia dinghuensis</name>
    <dbReference type="NCBI Taxonomy" id="1867774"/>
    <lineage>
        <taxon>Bacteria</taxon>
        <taxon>Pseudomonadati</taxon>
        <taxon>Pseudomonadota</taxon>
        <taxon>Alphaproteobacteria</taxon>
        <taxon>Rhodospirillales</taxon>
        <taxon>Dongiaceae</taxon>
        <taxon>Aliidongia</taxon>
    </lineage>
</organism>
<dbReference type="GO" id="GO:0022857">
    <property type="term" value="F:transmembrane transporter activity"/>
    <property type="evidence" value="ECO:0007669"/>
    <property type="project" value="InterPro"/>
</dbReference>
<evidence type="ECO:0000256" key="9">
    <source>
        <dbReference type="RuleBase" id="RU363032"/>
    </source>
</evidence>
<evidence type="ECO:0000313" key="11">
    <source>
        <dbReference type="EMBL" id="GGF03812.1"/>
    </source>
</evidence>
<dbReference type="Pfam" id="PF00528">
    <property type="entry name" value="BPD_transp_1"/>
    <property type="match status" value="1"/>
</dbReference>
<comment type="caution">
    <text evidence="11">The sequence shown here is derived from an EMBL/GenBank/DDBJ whole genome shotgun (WGS) entry which is preliminary data.</text>
</comment>
<reference evidence="11" key="1">
    <citation type="journal article" date="2014" name="Int. J. Syst. Evol. Microbiol.">
        <title>Complete genome sequence of Corynebacterium casei LMG S-19264T (=DSM 44701T), isolated from a smear-ripened cheese.</title>
        <authorList>
            <consortium name="US DOE Joint Genome Institute (JGI-PGF)"/>
            <person name="Walter F."/>
            <person name="Albersmeier A."/>
            <person name="Kalinowski J."/>
            <person name="Ruckert C."/>
        </authorList>
    </citation>
    <scope>NUCLEOTIDE SEQUENCE</scope>
    <source>
        <strain evidence="11">CGMCC 1.15725</strain>
    </source>
</reference>
<dbReference type="InterPro" id="IPR010065">
    <property type="entry name" value="AA_ABC_transptr_permease_3TM"/>
</dbReference>
<dbReference type="CDD" id="cd06261">
    <property type="entry name" value="TM_PBP2"/>
    <property type="match status" value="1"/>
</dbReference>
<dbReference type="InterPro" id="IPR051613">
    <property type="entry name" value="ABC_transp_permease_HisMQ"/>
</dbReference>
<name>A0A8J3E1Y8_9PROT</name>
<evidence type="ECO:0000256" key="7">
    <source>
        <dbReference type="ARBA" id="ARBA00022989"/>
    </source>
</evidence>
<keyword evidence="7 9" id="KW-1133">Transmembrane helix</keyword>
<keyword evidence="3 9" id="KW-0813">Transport</keyword>
<sequence>MSWFSLLFGPHGWGPLLAQGALTTVLLAVSVIPFGFGGGLLLALVKLAPSRLLRGLGDAYTTFFRGIPDLLALFIVYFGLQALIDKIGHLVGAEERVELSAFVAGVIALSVVATAYSSEVWIASLKSIPPGQIEAARSLGLNRRHTFTLVTFPQLIRVALPGLGNIWTILLKDTSLVSTLALMDLMRAASEAAKATSRPIAFYAAASGFYLVLSIVSGIVQDRLERRANRGFA</sequence>
<dbReference type="RefSeq" id="WP_189042363.1">
    <property type="nucleotide sequence ID" value="NZ_BMJQ01000001.1"/>
</dbReference>
<protein>
    <submittedName>
        <fullName evidence="11">ABC transporter permease</fullName>
    </submittedName>
</protein>
<evidence type="ECO:0000256" key="1">
    <source>
        <dbReference type="ARBA" id="ARBA00004429"/>
    </source>
</evidence>
<feature type="transmembrane region" description="Helical" evidence="9">
    <location>
        <begin position="20"/>
        <end position="45"/>
    </location>
</feature>
<feature type="transmembrane region" description="Helical" evidence="9">
    <location>
        <begin position="146"/>
        <end position="170"/>
    </location>
</feature>
<gene>
    <name evidence="11" type="ORF">GCM10011611_06590</name>
</gene>
<dbReference type="PROSITE" id="PS50928">
    <property type="entry name" value="ABC_TM1"/>
    <property type="match status" value="1"/>
</dbReference>
<keyword evidence="6 9" id="KW-0812">Transmembrane</keyword>
<feature type="transmembrane region" description="Helical" evidence="9">
    <location>
        <begin position="66"/>
        <end position="84"/>
    </location>
</feature>
<dbReference type="InterPro" id="IPR035906">
    <property type="entry name" value="MetI-like_sf"/>
</dbReference>
<comment type="subcellular location">
    <subcellularLocation>
        <location evidence="1">Cell inner membrane</location>
        <topology evidence="1">Multi-pass membrane protein</topology>
    </subcellularLocation>
    <subcellularLocation>
        <location evidence="9">Cell membrane</location>
        <topology evidence="9">Multi-pass membrane protein</topology>
    </subcellularLocation>
</comment>
<dbReference type="PANTHER" id="PTHR30133:SF2">
    <property type="entry name" value="ARGININE ABC TRANSPORTER PERMEASE PROTEIN ARTQ"/>
    <property type="match status" value="1"/>
</dbReference>
<dbReference type="NCBIfam" id="TIGR01726">
    <property type="entry name" value="HEQRo_perm_3TM"/>
    <property type="match status" value="1"/>
</dbReference>